<feature type="transmembrane region" description="Helical" evidence="6">
    <location>
        <begin position="187"/>
        <end position="209"/>
    </location>
</feature>
<comment type="similarity">
    <text evidence="2 6">Belongs to the drug/metabolite transporter (DMT) superfamily. Plant drug/metabolite exporter (P-DME) (TC 2.A.7.4) family.</text>
</comment>
<dbReference type="SUPFAM" id="SSF103481">
    <property type="entry name" value="Multidrug resistance efflux transporter EmrE"/>
    <property type="match status" value="1"/>
</dbReference>
<dbReference type="AlphaFoldDB" id="A0A1S4BYC9"/>
<keyword evidence="4 6" id="KW-1133">Transmembrane helix</keyword>
<proteinExistence type="inferred from homology"/>
<feature type="transmembrane region" description="Helical" evidence="6">
    <location>
        <begin position="74"/>
        <end position="95"/>
    </location>
</feature>
<evidence type="ECO:0000256" key="6">
    <source>
        <dbReference type="RuleBase" id="RU363077"/>
    </source>
</evidence>
<feature type="transmembrane region" description="Helical" evidence="6">
    <location>
        <begin position="12"/>
        <end position="33"/>
    </location>
</feature>
<accession>A0A1S4BYC9</accession>
<organism evidence="8">
    <name type="scientific">Nicotiana tabacum</name>
    <name type="common">Common tobacco</name>
    <dbReference type="NCBI Taxonomy" id="4097"/>
    <lineage>
        <taxon>Eukaryota</taxon>
        <taxon>Viridiplantae</taxon>
        <taxon>Streptophyta</taxon>
        <taxon>Embryophyta</taxon>
        <taxon>Tracheophyta</taxon>
        <taxon>Spermatophyta</taxon>
        <taxon>Magnoliopsida</taxon>
        <taxon>eudicotyledons</taxon>
        <taxon>Gunneridae</taxon>
        <taxon>Pentapetalae</taxon>
        <taxon>asterids</taxon>
        <taxon>lamiids</taxon>
        <taxon>Solanales</taxon>
        <taxon>Solanaceae</taxon>
        <taxon>Nicotianoideae</taxon>
        <taxon>Nicotianeae</taxon>
        <taxon>Nicotiana</taxon>
    </lineage>
</organism>
<dbReference type="PANTHER" id="PTHR31218">
    <property type="entry name" value="WAT1-RELATED PROTEIN"/>
    <property type="match status" value="1"/>
</dbReference>
<dbReference type="GO" id="GO:0016020">
    <property type="term" value="C:membrane"/>
    <property type="evidence" value="ECO:0007669"/>
    <property type="project" value="UniProtKB-SubCell"/>
</dbReference>
<gene>
    <name evidence="8" type="primary">LOC107813145</name>
</gene>
<evidence type="ECO:0000256" key="2">
    <source>
        <dbReference type="ARBA" id="ARBA00007635"/>
    </source>
</evidence>
<evidence type="ECO:0000256" key="5">
    <source>
        <dbReference type="ARBA" id="ARBA00023136"/>
    </source>
</evidence>
<dbReference type="InterPro" id="IPR000620">
    <property type="entry name" value="EamA_dom"/>
</dbReference>
<feature type="domain" description="EamA" evidence="7">
    <location>
        <begin position="16"/>
        <end position="153"/>
    </location>
</feature>
<reference evidence="8" key="1">
    <citation type="submission" date="2025-08" db="UniProtKB">
        <authorList>
            <consortium name="RefSeq"/>
        </authorList>
    </citation>
    <scope>IDENTIFICATION</scope>
</reference>
<dbReference type="Pfam" id="PF00892">
    <property type="entry name" value="EamA"/>
    <property type="match status" value="1"/>
</dbReference>
<name>A0A1S4BYC9_TOBAC</name>
<feature type="transmembrane region" description="Helical" evidence="6">
    <location>
        <begin position="107"/>
        <end position="125"/>
    </location>
</feature>
<dbReference type="InterPro" id="IPR030184">
    <property type="entry name" value="WAT1-related"/>
</dbReference>
<dbReference type="RefSeq" id="XP_016493848.1">
    <property type="nucleotide sequence ID" value="XM_016638362.1"/>
</dbReference>
<sequence>MENYTGFQRVKHVGAMTLAAVLLGGNIILSKVAADDGMTMRVMVAYRWIFATAFLAPIAIVVEWNKRPKLTWTVILQAFLSGLLGGSLFSILFYTSVILTSATFATAIYNLIPAMTFVIAVLLRFENLSFDKASGKAKVMGTMICIGGAMVLTLYKGLEVHMWPIKIDLLHHSNEATSHNKKLPGTFALGIVLAITSCICYSLWIVLLAKRKCSMETWLEQKIIRCCLSRNIRVWNCGNFDDMVLSKKRPSICLCLQPFNTAFCGIG</sequence>
<keyword evidence="5 6" id="KW-0472">Membrane</keyword>
<evidence type="ECO:0000256" key="3">
    <source>
        <dbReference type="ARBA" id="ARBA00022692"/>
    </source>
</evidence>
<keyword evidence="3 6" id="KW-0812">Transmembrane</keyword>
<feature type="transmembrane region" description="Helical" evidence="6">
    <location>
        <begin position="137"/>
        <end position="155"/>
    </location>
</feature>
<evidence type="ECO:0000259" key="7">
    <source>
        <dbReference type="Pfam" id="PF00892"/>
    </source>
</evidence>
<dbReference type="InterPro" id="IPR037185">
    <property type="entry name" value="EmrE-like"/>
</dbReference>
<feature type="transmembrane region" description="Helical" evidence="6">
    <location>
        <begin position="45"/>
        <end position="62"/>
    </location>
</feature>
<evidence type="ECO:0000256" key="1">
    <source>
        <dbReference type="ARBA" id="ARBA00004141"/>
    </source>
</evidence>
<dbReference type="OrthoDB" id="1728340at2759"/>
<evidence type="ECO:0000256" key="4">
    <source>
        <dbReference type="ARBA" id="ARBA00022989"/>
    </source>
</evidence>
<protein>
    <recommendedName>
        <fullName evidence="6">WAT1-related protein</fullName>
    </recommendedName>
</protein>
<dbReference type="GO" id="GO:0022857">
    <property type="term" value="F:transmembrane transporter activity"/>
    <property type="evidence" value="ECO:0007669"/>
    <property type="project" value="InterPro"/>
</dbReference>
<evidence type="ECO:0000313" key="8">
    <source>
        <dbReference type="RefSeq" id="XP_016493848.1"/>
    </source>
</evidence>
<comment type="subcellular location">
    <subcellularLocation>
        <location evidence="1 6">Membrane</location>
        <topology evidence="1 6">Multi-pass membrane protein</topology>
    </subcellularLocation>
</comment>